<gene>
    <name evidence="3" type="ORF">BJ965_006598</name>
</gene>
<keyword evidence="4" id="KW-1185">Reference proteome</keyword>
<dbReference type="InterPro" id="IPR036291">
    <property type="entry name" value="NAD(P)-bd_dom_sf"/>
</dbReference>
<reference evidence="3 4" key="1">
    <citation type="submission" date="2020-08" db="EMBL/GenBank/DDBJ databases">
        <title>Sequencing the genomes of 1000 actinobacteria strains.</title>
        <authorList>
            <person name="Klenk H.-P."/>
        </authorList>
    </citation>
    <scope>NUCLEOTIDE SEQUENCE [LARGE SCALE GENOMIC DNA]</scope>
    <source>
        <strain evidence="3 4">DSM 40483</strain>
    </source>
</reference>
<evidence type="ECO:0000313" key="3">
    <source>
        <dbReference type="EMBL" id="MBB4716716.1"/>
    </source>
</evidence>
<comment type="caution">
    <text evidence="3">The sequence shown here is derived from an EMBL/GenBank/DDBJ whole genome shotgun (WGS) entry which is preliminary data.</text>
</comment>
<protein>
    <submittedName>
        <fullName evidence="3">Putative dinucleotide-binding enzyme</fullName>
    </submittedName>
</protein>
<dbReference type="EMBL" id="JACHMS010000001">
    <property type="protein sequence ID" value="MBB4716716.1"/>
    <property type="molecule type" value="Genomic_DNA"/>
</dbReference>
<evidence type="ECO:0000256" key="1">
    <source>
        <dbReference type="ARBA" id="ARBA00023002"/>
    </source>
</evidence>
<proteinExistence type="predicted"/>
<keyword evidence="1" id="KW-0560">Oxidoreductase</keyword>
<dbReference type="AlphaFoldDB" id="A0A7W7GJX9"/>
<evidence type="ECO:0000313" key="4">
    <source>
        <dbReference type="Proteomes" id="UP000565089"/>
    </source>
</evidence>
<sequence length="233" mass="24661">MAGRTPVIGGTAAEVAMRYAVLGTGQVGRTLGGRLVELGHEVRLGSRTRDNTAAVQWVASAGPRAGAGTFAEAAEFGEVVVNAVGGRVALAALEAAGAENVDGKVVVDVSNPLAFEEGELRLSPVESDSVGEQIQRTFPRARVVKSLNTVNCRVMVDPARVPGEHHVFVCGDDPGAKEQVTALLGEFGWPAERVLDLGGIRAARAVEMWLPLWVGLFQKFGHGEFNLEVRRAR</sequence>
<dbReference type="InterPro" id="IPR051267">
    <property type="entry name" value="STEAP_metalloreductase"/>
</dbReference>
<dbReference type="GO" id="GO:0016491">
    <property type="term" value="F:oxidoreductase activity"/>
    <property type="evidence" value="ECO:0007669"/>
    <property type="project" value="UniProtKB-KW"/>
</dbReference>
<accession>A0A7W7GJX9</accession>
<dbReference type="Pfam" id="PF03807">
    <property type="entry name" value="F420_oxidored"/>
    <property type="match status" value="1"/>
</dbReference>
<evidence type="ECO:0000259" key="2">
    <source>
        <dbReference type="Pfam" id="PF03807"/>
    </source>
</evidence>
<name>A0A7W7GJX9_9ACTN</name>
<organism evidence="3 4">
    <name type="scientific">Streptomyces luteogriseus</name>
    <dbReference type="NCBI Taxonomy" id="68233"/>
    <lineage>
        <taxon>Bacteria</taxon>
        <taxon>Bacillati</taxon>
        <taxon>Actinomycetota</taxon>
        <taxon>Actinomycetes</taxon>
        <taxon>Kitasatosporales</taxon>
        <taxon>Streptomycetaceae</taxon>
        <taxon>Streptomyces</taxon>
    </lineage>
</organism>
<dbReference type="SUPFAM" id="SSF51735">
    <property type="entry name" value="NAD(P)-binding Rossmann-fold domains"/>
    <property type="match status" value="1"/>
</dbReference>
<dbReference type="InterPro" id="IPR028939">
    <property type="entry name" value="P5C_Rdtase_cat_N"/>
</dbReference>
<feature type="domain" description="Pyrroline-5-carboxylate reductase catalytic N-terminal" evidence="2">
    <location>
        <begin position="19"/>
        <end position="112"/>
    </location>
</feature>
<dbReference type="PANTHER" id="PTHR14239">
    <property type="entry name" value="DUDULIN-RELATED"/>
    <property type="match status" value="1"/>
</dbReference>
<dbReference type="Proteomes" id="UP000565089">
    <property type="component" value="Unassembled WGS sequence"/>
</dbReference>
<dbReference type="Gene3D" id="3.40.50.720">
    <property type="entry name" value="NAD(P)-binding Rossmann-like Domain"/>
    <property type="match status" value="1"/>
</dbReference>
<dbReference type="PANTHER" id="PTHR14239:SF10">
    <property type="entry name" value="REDUCTASE"/>
    <property type="match status" value="1"/>
</dbReference>